<feature type="compositionally biased region" description="Acidic residues" evidence="1">
    <location>
        <begin position="103"/>
        <end position="120"/>
    </location>
</feature>
<evidence type="ECO:0000256" key="1">
    <source>
        <dbReference type="SAM" id="MobiDB-lite"/>
    </source>
</evidence>
<comment type="caution">
    <text evidence="2">The sequence shown here is derived from an EMBL/GenBank/DDBJ whole genome shotgun (WGS) entry which is preliminary data.</text>
</comment>
<dbReference type="AlphaFoldDB" id="A0AAN8S0T3"/>
<evidence type="ECO:0000313" key="2">
    <source>
        <dbReference type="EMBL" id="KAK6638553.1"/>
    </source>
</evidence>
<dbReference type="EMBL" id="JAWJWE010000003">
    <property type="protein sequence ID" value="KAK6638553.1"/>
    <property type="molecule type" value="Genomic_DNA"/>
</dbReference>
<proteinExistence type="predicted"/>
<feature type="region of interest" description="Disordered" evidence="1">
    <location>
        <begin position="99"/>
        <end position="120"/>
    </location>
</feature>
<gene>
    <name evidence="2" type="ORF">RUM43_006820</name>
</gene>
<evidence type="ECO:0000313" key="3">
    <source>
        <dbReference type="Proteomes" id="UP001372834"/>
    </source>
</evidence>
<reference evidence="2 3" key="1">
    <citation type="submission" date="2023-10" db="EMBL/GenBank/DDBJ databases">
        <title>Genomes of two closely related lineages of the louse Polyplax serrata with different host specificities.</title>
        <authorList>
            <person name="Martinu J."/>
            <person name="Tarabai H."/>
            <person name="Stefka J."/>
            <person name="Hypsa V."/>
        </authorList>
    </citation>
    <scope>NUCLEOTIDE SEQUENCE [LARGE SCALE GENOMIC DNA]</scope>
    <source>
        <strain evidence="2">HR10_N</strain>
    </source>
</reference>
<protein>
    <submittedName>
        <fullName evidence="2">Uncharacterized protein</fullName>
    </submittedName>
</protein>
<organism evidence="2 3">
    <name type="scientific">Polyplax serrata</name>
    <name type="common">Common mouse louse</name>
    <dbReference type="NCBI Taxonomy" id="468196"/>
    <lineage>
        <taxon>Eukaryota</taxon>
        <taxon>Metazoa</taxon>
        <taxon>Ecdysozoa</taxon>
        <taxon>Arthropoda</taxon>
        <taxon>Hexapoda</taxon>
        <taxon>Insecta</taxon>
        <taxon>Pterygota</taxon>
        <taxon>Neoptera</taxon>
        <taxon>Paraneoptera</taxon>
        <taxon>Psocodea</taxon>
        <taxon>Troctomorpha</taxon>
        <taxon>Phthiraptera</taxon>
        <taxon>Anoplura</taxon>
        <taxon>Polyplacidae</taxon>
        <taxon>Polyplax</taxon>
    </lineage>
</organism>
<name>A0AAN8S0T3_POLSC</name>
<dbReference type="Proteomes" id="UP001372834">
    <property type="component" value="Unassembled WGS sequence"/>
</dbReference>
<accession>A0AAN8S0T3</accession>
<sequence>MDIDEMPVDFITDENDETGNCNANAAYEEIVKEAVRLEKAEREKKLQIQPKECIQPKFILQNKPHNQSDEETIIIETEDPLTGSGLYLATLEDGETVLVNTNNDDDEDDAEDEGEEGDDEDIACNQEVNLGFKVVEVGRPHKYRTDNLAQFSNDCLVDNNFCGGSNSEPTVIVIKNEPFT</sequence>